<comment type="caution">
    <text evidence="6">The sequence shown here is derived from an EMBL/GenBank/DDBJ whole genome shotgun (WGS) entry which is preliminary data.</text>
</comment>
<dbReference type="InterPro" id="IPR046668">
    <property type="entry name" value="DUF6538"/>
</dbReference>
<dbReference type="InterPro" id="IPR011010">
    <property type="entry name" value="DNA_brk_join_enz"/>
</dbReference>
<dbReference type="PROSITE" id="PS51898">
    <property type="entry name" value="TYR_RECOMBINASE"/>
    <property type="match status" value="1"/>
</dbReference>
<dbReference type="PANTHER" id="PTHR30349">
    <property type="entry name" value="PHAGE INTEGRASE-RELATED"/>
    <property type="match status" value="1"/>
</dbReference>
<dbReference type="EMBL" id="JAOWLA010000033">
    <property type="protein sequence ID" value="MCV2866897.1"/>
    <property type="molecule type" value="Genomic_DNA"/>
</dbReference>
<evidence type="ECO:0000256" key="4">
    <source>
        <dbReference type="ARBA" id="ARBA00023172"/>
    </source>
</evidence>
<dbReference type="SUPFAM" id="SSF56349">
    <property type="entry name" value="DNA breaking-rejoining enzymes"/>
    <property type="match status" value="1"/>
</dbReference>
<dbReference type="InterPro" id="IPR013762">
    <property type="entry name" value="Integrase-like_cat_sf"/>
</dbReference>
<dbReference type="Gene3D" id="1.10.443.10">
    <property type="entry name" value="Intergrase catalytic core"/>
    <property type="match status" value="1"/>
</dbReference>
<keyword evidence="3" id="KW-0238">DNA-binding</keyword>
<dbReference type="InterPro" id="IPR010998">
    <property type="entry name" value="Integrase_recombinase_N"/>
</dbReference>
<keyword evidence="4" id="KW-0233">DNA recombination</keyword>
<evidence type="ECO:0000313" key="6">
    <source>
        <dbReference type="EMBL" id="MCV2866897.1"/>
    </source>
</evidence>
<name>A0ABT2Z727_9RHOB</name>
<gene>
    <name evidence="6" type="ORF">OE647_19515</name>
</gene>
<dbReference type="Pfam" id="PF00589">
    <property type="entry name" value="Phage_integrase"/>
    <property type="match status" value="1"/>
</dbReference>
<accession>A0ABT2Z727</accession>
<dbReference type="RefSeq" id="WP_263723446.1">
    <property type="nucleotide sequence ID" value="NZ_JAOWLA010000033.1"/>
</dbReference>
<comment type="similarity">
    <text evidence="1">Belongs to the 'phage' integrase family.</text>
</comment>
<evidence type="ECO:0000259" key="5">
    <source>
        <dbReference type="PROSITE" id="PS51898"/>
    </source>
</evidence>
<dbReference type="PANTHER" id="PTHR30349:SF41">
    <property type="entry name" value="INTEGRASE_RECOMBINASE PROTEIN MJ0367-RELATED"/>
    <property type="match status" value="1"/>
</dbReference>
<proteinExistence type="inferred from homology"/>
<dbReference type="InterPro" id="IPR002104">
    <property type="entry name" value="Integrase_catalytic"/>
</dbReference>
<reference evidence="6 7" key="1">
    <citation type="submission" date="2022-10" db="EMBL/GenBank/DDBJ databases">
        <title>Defluviimonas sp. nov., isolated from ocean surface water.</title>
        <authorList>
            <person name="He W."/>
            <person name="Wang L."/>
            <person name="Zhang D.-F."/>
        </authorList>
    </citation>
    <scope>NUCLEOTIDE SEQUENCE [LARGE SCALE GENOMIC DNA]</scope>
    <source>
        <strain evidence="6 7">WL0075</strain>
    </source>
</reference>
<dbReference type="Gene3D" id="1.10.150.130">
    <property type="match status" value="1"/>
</dbReference>
<evidence type="ECO:0000256" key="2">
    <source>
        <dbReference type="ARBA" id="ARBA00022908"/>
    </source>
</evidence>
<evidence type="ECO:0000313" key="7">
    <source>
        <dbReference type="Proteomes" id="UP001652503"/>
    </source>
</evidence>
<evidence type="ECO:0000256" key="1">
    <source>
        <dbReference type="ARBA" id="ARBA00008857"/>
    </source>
</evidence>
<keyword evidence="2" id="KW-0229">DNA integration</keyword>
<dbReference type="Proteomes" id="UP001652503">
    <property type="component" value="Unassembled WGS sequence"/>
</dbReference>
<organism evidence="6 7">
    <name type="scientific">Albidovulum sediminicola</name>
    <dbReference type="NCBI Taxonomy" id="2984331"/>
    <lineage>
        <taxon>Bacteria</taxon>
        <taxon>Pseudomonadati</taxon>
        <taxon>Pseudomonadota</taxon>
        <taxon>Alphaproteobacteria</taxon>
        <taxon>Rhodobacterales</taxon>
        <taxon>Paracoccaceae</taxon>
        <taxon>Albidovulum</taxon>
    </lineage>
</organism>
<dbReference type="Pfam" id="PF20172">
    <property type="entry name" value="DUF6538"/>
    <property type="match status" value="1"/>
</dbReference>
<evidence type="ECO:0000256" key="3">
    <source>
        <dbReference type="ARBA" id="ARBA00023125"/>
    </source>
</evidence>
<keyword evidence="7" id="KW-1185">Reference proteome</keyword>
<feature type="domain" description="Tyr recombinase" evidence="5">
    <location>
        <begin position="311"/>
        <end position="512"/>
    </location>
</feature>
<dbReference type="InterPro" id="IPR050090">
    <property type="entry name" value="Tyrosine_recombinase_XerCD"/>
</dbReference>
<sequence length="520" mass="58292">MAGKIRHLVNRSGRYHARIVVPKELRAIIGKTELRQPLGGDYRQALRLLPSAVAQLQHQIALAERKISTTSTIRPARYPLAPDQIALAHYQWRLEGDELARSHPAYAQIGIDDQLVMMLRKGIAGSLTDNELAELVGDRIDRYRHLGNTDAKRGTAEWRTLARALCIAEYEALARTVERDEGDYGGRPTTPMLIDAQPPSLPQEALSLKKLWEDYKKSRTQSGFMRDGGKRQDPVIDNLRNFLKHNDARRVTKKDLLAWRDHLMIELSAKTVSDVYLSTVRSLFSWAVENERMQENPAVGVRQPKARKVRGREKGFTDDEALAVLKASQSYEPTANQFGHISETPQNVAAKRWAPILCAFTGARISEITQLRKEDVRQEGDRWIIRITPEAGTVKTGGYRDVPLHRQVVDLGFIDFMTTAKAGPLFHGATDPAKYGTGARVASGKVSEWLRRSKVIPEGIQPNHAWRHRFKTKASELGIDSRVIDAIQGHAGRTAGDNYGDVTVAAKIRAIDAFSWIVED</sequence>
<protein>
    <submittedName>
        <fullName evidence="6">Tyrosine-type recombinase/integrase</fullName>
    </submittedName>
</protein>